<reference evidence="1" key="1">
    <citation type="journal article" date="2013" name="Genetics">
        <title>The draft genome and transcriptome of Panagrellus redivivus are shaped by the harsh demands of a free-living lifestyle.</title>
        <authorList>
            <person name="Srinivasan J."/>
            <person name="Dillman A.R."/>
            <person name="Macchietto M.G."/>
            <person name="Heikkinen L."/>
            <person name="Lakso M."/>
            <person name="Fracchia K.M."/>
            <person name="Antoshechkin I."/>
            <person name="Mortazavi A."/>
            <person name="Wong G."/>
            <person name="Sternberg P.W."/>
        </authorList>
    </citation>
    <scope>NUCLEOTIDE SEQUENCE [LARGE SCALE GENOMIC DNA]</scope>
    <source>
        <strain evidence="1">MT8872</strain>
    </source>
</reference>
<organism evidence="1 2">
    <name type="scientific">Panagrellus redivivus</name>
    <name type="common">Microworm</name>
    <dbReference type="NCBI Taxonomy" id="6233"/>
    <lineage>
        <taxon>Eukaryota</taxon>
        <taxon>Metazoa</taxon>
        <taxon>Ecdysozoa</taxon>
        <taxon>Nematoda</taxon>
        <taxon>Chromadorea</taxon>
        <taxon>Rhabditida</taxon>
        <taxon>Tylenchina</taxon>
        <taxon>Panagrolaimomorpha</taxon>
        <taxon>Panagrolaimoidea</taxon>
        <taxon>Panagrolaimidae</taxon>
        <taxon>Panagrellus</taxon>
    </lineage>
</organism>
<name>A0A7E4V0A0_PANRE</name>
<evidence type="ECO:0000313" key="2">
    <source>
        <dbReference type="WBParaSite" id="Pan_g14832.t1"/>
    </source>
</evidence>
<dbReference type="AlphaFoldDB" id="A0A7E4V0A0"/>
<reference evidence="2" key="2">
    <citation type="submission" date="2020-10" db="UniProtKB">
        <authorList>
            <consortium name="WormBaseParasite"/>
        </authorList>
    </citation>
    <scope>IDENTIFICATION</scope>
</reference>
<protein>
    <submittedName>
        <fullName evidence="2">Uncharacterized protein</fullName>
    </submittedName>
</protein>
<dbReference type="WBParaSite" id="Pan_g14832.t1">
    <property type="protein sequence ID" value="Pan_g14832.t1"/>
    <property type="gene ID" value="Pan_g14832"/>
</dbReference>
<proteinExistence type="predicted"/>
<dbReference type="Proteomes" id="UP000492821">
    <property type="component" value="Unassembled WGS sequence"/>
</dbReference>
<evidence type="ECO:0000313" key="1">
    <source>
        <dbReference type="Proteomes" id="UP000492821"/>
    </source>
</evidence>
<accession>A0A7E4V0A0</accession>
<sequence length="101" mass="11121">MCCGRLQYDQQRPLRRQEQLDTNLGVRPPTLNPFLKPLAAAQPEVPSHASILANFPTKVTYMNALQSPYSIPGNDEGKTLITISMAASMATKMASGMFDEH</sequence>
<keyword evidence="1" id="KW-1185">Reference proteome</keyword>